<dbReference type="OrthoDB" id="206565at2759"/>
<keyword evidence="4" id="KW-0234">DNA repair</keyword>
<evidence type="ECO:0000313" key="7">
    <source>
        <dbReference type="Proteomes" id="UP000777482"/>
    </source>
</evidence>
<dbReference type="PANTHER" id="PTHR12132:SF1">
    <property type="entry name" value="DNA REPAIR PROTEIN RAD52 HOMOLOG"/>
    <property type="match status" value="1"/>
</dbReference>
<keyword evidence="7" id="KW-1185">Reference proteome</keyword>
<accession>A0A9P7B3G1</accession>
<evidence type="ECO:0000256" key="2">
    <source>
        <dbReference type="ARBA" id="ARBA00022763"/>
    </source>
</evidence>
<feature type="compositionally biased region" description="Low complexity" evidence="5">
    <location>
        <begin position="573"/>
        <end position="599"/>
    </location>
</feature>
<evidence type="ECO:0000256" key="3">
    <source>
        <dbReference type="ARBA" id="ARBA00023172"/>
    </source>
</evidence>
<feature type="region of interest" description="Disordered" evidence="5">
    <location>
        <begin position="715"/>
        <end position="755"/>
    </location>
</feature>
<feature type="compositionally biased region" description="Polar residues" evidence="5">
    <location>
        <begin position="619"/>
        <end position="631"/>
    </location>
</feature>
<feature type="region of interest" description="Disordered" evidence="5">
    <location>
        <begin position="1"/>
        <end position="57"/>
    </location>
</feature>
<dbReference type="GO" id="GO:0045002">
    <property type="term" value="P:double-strand break repair via single-strand annealing"/>
    <property type="evidence" value="ECO:0007669"/>
    <property type="project" value="TreeGrafter"/>
</dbReference>
<dbReference type="InterPro" id="IPR007232">
    <property type="entry name" value="Rad52_Rad59_Rad22"/>
</dbReference>
<dbReference type="GO" id="GO:0000724">
    <property type="term" value="P:double-strand break repair via homologous recombination"/>
    <property type="evidence" value="ECO:0007669"/>
    <property type="project" value="TreeGrafter"/>
</dbReference>
<reference evidence="6 7" key="1">
    <citation type="submission" date="2020-11" db="EMBL/GenBank/DDBJ databases">
        <title>Kefir isolates.</title>
        <authorList>
            <person name="Marcisauskas S."/>
            <person name="Kim Y."/>
            <person name="Blasche S."/>
        </authorList>
    </citation>
    <scope>NUCLEOTIDE SEQUENCE [LARGE SCALE GENOMIC DNA]</scope>
    <source>
        <strain evidence="6 7">KR</strain>
    </source>
</reference>
<comment type="caution">
    <text evidence="6">The sequence shown here is derived from an EMBL/GenBank/DDBJ whole genome shotgun (WGS) entry which is preliminary data.</text>
</comment>
<feature type="compositionally biased region" description="Low complexity" evidence="5">
    <location>
        <begin position="270"/>
        <end position="280"/>
    </location>
</feature>
<dbReference type="Proteomes" id="UP000777482">
    <property type="component" value="Unassembled WGS sequence"/>
</dbReference>
<feature type="compositionally biased region" description="Basic and acidic residues" evidence="5">
    <location>
        <begin position="734"/>
        <end position="749"/>
    </location>
</feature>
<name>A0A9P7B3G1_RHOMI</name>
<evidence type="ECO:0000256" key="4">
    <source>
        <dbReference type="ARBA" id="ARBA00023204"/>
    </source>
</evidence>
<feature type="region of interest" description="Disordered" evidence="5">
    <location>
        <begin position="525"/>
        <end position="644"/>
    </location>
</feature>
<feature type="compositionally biased region" description="Low complexity" evidence="5">
    <location>
        <begin position="352"/>
        <end position="366"/>
    </location>
</feature>
<comment type="similarity">
    <text evidence="1">Belongs to the RAD52 family.</text>
</comment>
<feature type="region of interest" description="Disordered" evidence="5">
    <location>
        <begin position="266"/>
        <end position="288"/>
    </location>
</feature>
<dbReference type="Pfam" id="PF04098">
    <property type="entry name" value="Rad52_Rad22"/>
    <property type="match status" value="1"/>
</dbReference>
<evidence type="ECO:0000256" key="5">
    <source>
        <dbReference type="SAM" id="MobiDB-lite"/>
    </source>
</evidence>
<proteinExistence type="inferred from homology"/>
<dbReference type="GO" id="GO:0005634">
    <property type="term" value="C:nucleus"/>
    <property type="evidence" value="ECO:0007669"/>
    <property type="project" value="TreeGrafter"/>
</dbReference>
<dbReference type="PANTHER" id="PTHR12132">
    <property type="entry name" value="DNA REPAIR AND RECOMBINATION PROTEIN RAD52, RAD59"/>
    <property type="match status" value="1"/>
</dbReference>
<dbReference type="Gene3D" id="3.30.390.80">
    <property type="entry name" value="DNA repair protein Rad52/59/22"/>
    <property type="match status" value="1"/>
</dbReference>
<evidence type="ECO:0000313" key="6">
    <source>
        <dbReference type="EMBL" id="KAG0656997.1"/>
    </source>
</evidence>
<dbReference type="FunFam" id="3.30.390.80:FF:000001">
    <property type="entry name" value="DNA repair protein RAD52 homolog"/>
    <property type="match status" value="1"/>
</dbReference>
<feature type="compositionally biased region" description="Low complexity" evidence="5">
    <location>
        <begin position="535"/>
        <end position="546"/>
    </location>
</feature>
<feature type="compositionally biased region" description="Basic and acidic residues" evidence="5">
    <location>
        <begin position="23"/>
        <end position="36"/>
    </location>
</feature>
<keyword evidence="3" id="KW-0233">DNA recombination</keyword>
<evidence type="ECO:0000256" key="1">
    <source>
        <dbReference type="ARBA" id="ARBA00006638"/>
    </source>
</evidence>
<feature type="region of interest" description="Disordered" evidence="5">
    <location>
        <begin position="303"/>
        <end position="403"/>
    </location>
</feature>
<dbReference type="GO" id="GO:0006312">
    <property type="term" value="P:mitotic recombination"/>
    <property type="evidence" value="ECO:0007669"/>
    <property type="project" value="TreeGrafter"/>
</dbReference>
<keyword evidence="2" id="KW-0227">DNA damage</keyword>
<feature type="compositionally biased region" description="Pro residues" evidence="5">
    <location>
        <begin position="600"/>
        <end position="609"/>
    </location>
</feature>
<sequence>MAAAAGQPGADWTPGETQPAKWMDPHQRTYYKEATREAPPYPIRPFDETGPPPQGHVNRPNSFTGMSDPVRERNEKLQQILNKTLGADYIASRQGGGGSKLNYLEGWRAINLANEVFGFNGWFTDIKYLEADFGGPSTPFLMQVDFDPASERWHVGVTAIVRVRLQDGSSHEDVGYGKMENCRSKGEALDKSKKEAVTDGLKRALRHFGKLLGNCLYDKHYLEHIKNVKAPKPKLDWDAMYKPERDNLAAMSAAASYVPNGAAAPPPPAFEGAGPSAAPAPKREPPGAVPAAFTAKVQRASTVGGIPQPQPQPQPPQQQTSRPPAPKPPAPAPMNGATRPSGPGAPKPVARPVPVQQQQQQARQHQPPQPQPVKKPIQRATTVPNPAVRSGAGGGATTPSIASDDDSLFAAMELPGEEELIGGGGGGNVSVATTAAAGGGIRDDSGFAEWDGLADSSVVVGGAIVGMEKKLPTSNNAPMPDQQPVAVVPQAAAGVGSHAHAHTHASVETANQVEQRRLDAMQRLAAKQRQKKLEQQQQQARTATGAAPPPPPPPAMLVPPTQDPSLVSAARMLAQNNGPAPGAGAQQPGLPMHGNARPPALRPNQPPPQAQGGGGGVARTNSMQRTKSVGQNVVGGGPKVAGTLPSLNVGAGMVKAAAGHMEAVTGGAGGQAYGADGIGADGVAFQSARGMKRSADHQGGEYAAASWNNNATTSAAAAAANNQPRRHSTSPRQALKELAVDESTGDVKRQRTSYG</sequence>
<gene>
    <name evidence="6" type="primary">RAD52</name>
    <name evidence="6" type="ORF">C6P46_006743</name>
</gene>
<dbReference type="InterPro" id="IPR041247">
    <property type="entry name" value="Rad52_fam"/>
</dbReference>
<dbReference type="GO" id="GO:0003697">
    <property type="term" value="F:single-stranded DNA binding"/>
    <property type="evidence" value="ECO:0007669"/>
    <property type="project" value="UniProtKB-ARBA"/>
</dbReference>
<organism evidence="6 7">
    <name type="scientific">Rhodotorula mucilaginosa</name>
    <name type="common">Yeast</name>
    <name type="synonym">Rhodotorula rubra</name>
    <dbReference type="NCBI Taxonomy" id="5537"/>
    <lineage>
        <taxon>Eukaryota</taxon>
        <taxon>Fungi</taxon>
        <taxon>Dikarya</taxon>
        <taxon>Basidiomycota</taxon>
        <taxon>Pucciniomycotina</taxon>
        <taxon>Microbotryomycetes</taxon>
        <taxon>Sporidiobolales</taxon>
        <taxon>Sporidiobolaceae</taxon>
        <taxon>Rhodotorula</taxon>
    </lineage>
</organism>
<dbReference type="SUPFAM" id="SSF54768">
    <property type="entry name" value="dsRNA-binding domain-like"/>
    <property type="match status" value="1"/>
</dbReference>
<dbReference type="EMBL" id="PUHQ01000088">
    <property type="protein sequence ID" value="KAG0656997.1"/>
    <property type="molecule type" value="Genomic_DNA"/>
</dbReference>
<dbReference type="AlphaFoldDB" id="A0A9P7B3G1"/>
<feature type="compositionally biased region" description="Pro residues" evidence="5">
    <location>
        <begin position="547"/>
        <end position="557"/>
    </location>
</feature>
<dbReference type="InterPro" id="IPR042525">
    <property type="entry name" value="Rad52_Rad59_Rad22_sf"/>
</dbReference>
<protein>
    <submittedName>
        <fullName evidence="6">DNA repair protein rad52</fullName>
    </submittedName>
</protein>
<feature type="compositionally biased region" description="Pro residues" evidence="5">
    <location>
        <begin position="323"/>
        <end position="332"/>
    </location>
</feature>